<gene>
    <name evidence="2" type="ORF">BP6252_05939</name>
</gene>
<name>A0A3D8RL72_9HELO</name>
<organism evidence="2 3">
    <name type="scientific">Coleophoma cylindrospora</name>
    <dbReference type="NCBI Taxonomy" id="1849047"/>
    <lineage>
        <taxon>Eukaryota</taxon>
        <taxon>Fungi</taxon>
        <taxon>Dikarya</taxon>
        <taxon>Ascomycota</taxon>
        <taxon>Pezizomycotina</taxon>
        <taxon>Leotiomycetes</taxon>
        <taxon>Helotiales</taxon>
        <taxon>Dermateaceae</taxon>
        <taxon>Coleophoma</taxon>
    </lineage>
</organism>
<sequence length="156" mass="18077">MSHVPTRREVNHARSFPERSNVNGGSKGKWKNLAPLPAREKEGFKTFTDYILTGWGKNDAAPEKTEELDQLAGSLTRWTKESKHGVEDIWERLDNLQKCIDNQNRPEAKDTNRIKSDEEYYRELDSLKQGLLEWAEEAIKSLEDFKRKLQRMEGSG</sequence>
<dbReference type="EMBL" id="PDLM01000006">
    <property type="protein sequence ID" value="RDW74797.1"/>
    <property type="molecule type" value="Genomic_DNA"/>
</dbReference>
<proteinExistence type="predicted"/>
<accession>A0A3D8RL72</accession>
<evidence type="ECO:0000313" key="3">
    <source>
        <dbReference type="Proteomes" id="UP000256645"/>
    </source>
</evidence>
<feature type="region of interest" description="Disordered" evidence="1">
    <location>
        <begin position="1"/>
        <end position="32"/>
    </location>
</feature>
<keyword evidence="3" id="KW-1185">Reference proteome</keyword>
<protein>
    <submittedName>
        <fullName evidence="2">Uncharacterized protein</fullName>
    </submittedName>
</protein>
<reference evidence="2 3" key="1">
    <citation type="journal article" date="2018" name="IMA Fungus">
        <title>IMA Genome-F 9: Draft genome sequence of Annulohypoxylon stygium, Aspergillus mulundensis, Berkeleyomyces basicola (syn. Thielaviopsis basicola), Ceratocystis smalleyi, two Cercospora beticola strains, Coleophoma cylindrospora, Fusarium fracticaudum, Phialophora cf. hyalina, and Morchella septimelata.</title>
        <authorList>
            <person name="Wingfield B.D."/>
            <person name="Bills G.F."/>
            <person name="Dong Y."/>
            <person name="Huang W."/>
            <person name="Nel W.J."/>
            <person name="Swalarsk-Parry B.S."/>
            <person name="Vaghefi N."/>
            <person name="Wilken P.M."/>
            <person name="An Z."/>
            <person name="de Beer Z.W."/>
            <person name="De Vos L."/>
            <person name="Chen L."/>
            <person name="Duong T.A."/>
            <person name="Gao Y."/>
            <person name="Hammerbacher A."/>
            <person name="Kikkert J.R."/>
            <person name="Li Y."/>
            <person name="Li H."/>
            <person name="Li K."/>
            <person name="Li Q."/>
            <person name="Liu X."/>
            <person name="Ma X."/>
            <person name="Naidoo K."/>
            <person name="Pethybridge S.J."/>
            <person name="Sun J."/>
            <person name="Steenkamp E.T."/>
            <person name="van der Nest M.A."/>
            <person name="van Wyk S."/>
            <person name="Wingfield M.J."/>
            <person name="Xiong C."/>
            <person name="Yue Q."/>
            <person name="Zhang X."/>
        </authorList>
    </citation>
    <scope>NUCLEOTIDE SEQUENCE [LARGE SCALE GENOMIC DNA]</scope>
    <source>
        <strain evidence="2 3">BP6252</strain>
    </source>
</reference>
<dbReference type="Proteomes" id="UP000256645">
    <property type="component" value="Unassembled WGS sequence"/>
</dbReference>
<dbReference type="AlphaFoldDB" id="A0A3D8RL72"/>
<evidence type="ECO:0000313" key="2">
    <source>
        <dbReference type="EMBL" id="RDW74797.1"/>
    </source>
</evidence>
<comment type="caution">
    <text evidence="2">The sequence shown here is derived from an EMBL/GenBank/DDBJ whole genome shotgun (WGS) entry which is preliminary data.</text>
</comment>
<evidence type="ECO:0000256" key="1">
    <source>
        <dbReference type="SAM" id="MobiDB-lite"/>
    </source>
</evidence>
<feature type="compositionally biased region" description="Basic and acidic residues" evidence="1">
    <location>
        <begin position="1"/>
        <end position="17"/>
    </location>
</feature>